<keyword evidence="1" id="KW-0472">Membrane</keyword>
<name>A0ABP4WTR3_9MICO</name>
<proteinExistence type="predicted"/>
<evidence type="ECO:0000313" key="3">
    <source>
        <dbReference type="Proteomes" id="UP001500506"/>
    </source>
</evidence>
<evidence type="ECO:0000256" key="1">
    <source>
        <dbReference type="SAM" id="Phobius"/>
    </source>
</evidence>
<keyword evidence="1" id="KW-1133">Transmembrane helix</keyword>
<dbReference type="RefSeq" id="WP_232499961.1">
    <property type="nucleotide sequence ID" value="NZ_BAAANH010000003.1"/>
</dbReference>
<reference evidence="3" key="1">
    <citation type="journal article" date="2019" name="Int. J. Syst. Evol. Microbiol.">
        <title>The Global Catalogue of Microorganisms (GCM) 10K type strain sequencing project: providing services to taxonomists for standard genome sequencing and annotation.</title>
        <authorList>
            <consortium name="The Broad Institute Genomics Platform"/>
            <consortium name="The Broad Institute Genome Sequencing Center for Infectious Disease"/>
            <person name="Wu L."/>
            <person name="Ma J."/>
        </authorList>
    </citation>
    <scope>NUCLEOTIDE SEQUENCE [LARGE SCALE GENOMIC DNA]</scope>
    <source>
        <strain evidence="3">JCM 14319</strain>
    </source>
</reference>
<dbReference type="EMBL" id="BAAANH010000003">
    <property type="protein sequence ID" value="GAA1759881.1"/>
    <property type="molecule type" value="Genomic_DNA"/>
</dbReference>
<keyword evidence="1" id="KW-0812">Transmembrane</keyword>
<keyword evidence="3" id="KW-1185">Reference proteome</keyword>
<gene>
    <name evidence="2" type="ORF">GCM10009747_18670</name>
</gene>
<sequence>MTSLEYAADAARLARAIEPLWDTIPYLEPSDPNGVYVVEVQIKAQRLREIVAVQQALQLALDAAQLAVLYRDFELEIPEVAAAILDMPDVVYDVIWVGPGSVRIAFTVNPLTERGRTWIRLLFYFGLGALALMPGGAFLAFAYGGALEVLMMTGQLAQDDWESKQNVPVQTVDADALRETRVQVAITPPDKSWVAPGDRLDRGRE</sequence>
<dbReference type="Proteomes" id="UP001500506">
    <property type="component" value="Unassembled WGS sequence"/>
</dbReference>
<feature type="transmembrane region" description="Helical" evidence="1">
    <location>
        <begin position="121"/>
        <end position="143"/>
    </location>
</feature>
<evidence type="ECO:0000313" key="2">
    <source>
        <dbReference type="EMBL" id="GAA1759881.1"/>
    </source>
</evidence>
<protein>
    <submittedName>
        <fullName evidence="2">Uncharacterized protein</fullName>
    </submittedName>
</protein>
<comment type="caution">
    <text evidence="2">The sequence shown here is derived from an EMBL/GenBank/DDBJ whole genome shotgun (WGS) entry which is preliminary data.</text>
</comment>
<accession>A0ABP4WTR3</accession>
<organism evidence="2 3">
    <name type="scientific">Agromyces humatus</name>
    <dbReference type="NCBI Taxonomy" id="279573"/>
    <lineage>
        <taxon>Bacteria</taxon>
        <taxon>Bacillati</taxon>
        <taxon>Actinomycetota</taxon>
        <taxon>Actinomycetes</taxon>
        <taxon>Micrococcales</taxon>
        <taxon>Microbacteriaceae</taxon>
        <taxon>Agromyces</taxon>
    </lineage>
</organism>